<evidence type="ECO:0000313" key="2">
    <source>
        <dbReference type="Proteomes" id="UP001141806"/>
    </source>
</evidence>
<reference evidence="1" key="1">
    <citation type="journal article" date="2023" name="Plant J.">
        <title>The genome of the king protea, Protea cynaroides.</title>
        <authorList>
            <person name="Chang J."/>
            <person name="Duong T.A."/>
            <person name="Schoeman C."/>
            <person name="Ma X."/>
            <person name="Roodt D."/>
            <person name="Barker N."/>
            <person name="Li Z."/>
            <person name="Van de Peer Y."/>
            <person name="Mizrachi E."/>
        </authorList>
    </citation>
    <scope>NUCLEOTIDE SEQUENCE</scope>
    <source>
        <tissue evidence="1">Young leaves</tissue>
    </source>
</reference>
<keyword evidence="2" id="KW-1185">Reference proteome</keyword>
<dbReference type="Proteomes" id="UP001141806">
    <property type="component" value="Unassembled WGS sequence"/>
</dbReference>
<evidence type="ECO:0000313" key="1">
    <source>
        <dbReference type="EMBL" id="KAJ4969414.1"/>
    </source>
</evidence>
<sequence length="103" mass="12157">MYILHFLLASVKFLTFFGQNYRCPKWIQWFVFSWLYCQIDCCFVPPQSIPNQNGCQDHYRLQLSLVKIRAHPSLEQIPVFGCKYPFPPQIVVATNPKEHDSSF</sequence>
<comment type="caution">
    <text evidence="1">The sequence shown here is derived from an EMBL/GenBank/DDBJ whole genome shotgun (WGS) entry which is preliminary data.</text>
</comment>
<name>A0A9Q0KFL5_9MAGN</name>
<accession>A0A9Q0KFL5</accession>
<protein>
    <submittedName>
        <fullName evidence="1">Uncharacterized protein</fullName>
    </submittedName>
</protein>
<dbReference type="EMBL" id="JAMYWD010000006">
    <property type="protein sequence ID" value="KAJ4969414.1"/>
    <property type="molecule type" value="Genomic_DNA"/>
</dbReference>
<organism evidence="1 2">
    <name type="scientific">Protea cynaroides</name>
    <dbReference type="NCBI Taxonomy" id="273540"/>
    <lineage>
        <taxon>Eukaryota</taxon>
        <taxon>Viridiplantae</taxon>
        <taxon>Streptophyta</taxon>
        <taxon>Embryophyta</taxon>
        <taxon>Tracheophyta</taxon>
        <taxon>Spermatophyta</taxon>
        <taxon>Magnoliopsida</taxon>
        <taxon>Proteales</taxon>
        <taxon>Proteaceae</taxon>
        <taxon>Protea</taxon>
    </lineage>
</organism>
<dbReference type="AlphaFoldDB" id="A0A9Q0KFL5"/>
<proteinExistence type="predicted"/>
<gene>
    <name evidence="1" type="ORF">NE237_016115</name>
</gene>